<dbReference type="Gene3D" id="3.30.450.150">
    <property type="entry name" value="Haem-degrading domain"/>
    <property type="match status" value="1"/>
</dbReference>
<gene>
    <name evidence="1" type="ORF">H7C19_32215</name>
</gene>
<evidence type="ECO:0000313" key="1">
    <source>
        <dbReference type="EMBL" id="MBB6675334.1"/>
    </source>
</evidence>
<reference evidence="1 2" key="1">
    <citation type="submission" date="2020-08" db="EMBL/GenBank/DDBJ databases">
        <title>Cohnella phylogeny.</title>
        <authorList>
            <person name="Dunlap C."/>
        </authorList>
    </citation>
    <scope>NUCLEOTIDE SEQUENCE [LARGE SCALE GENOMIC DNA]</scope>
    <source>
        <strain evidence="1 2">DSM 28246</strain>
    </source>
</reference>
<dbReference type="PANTHER" id="PTHR34309">
    <property type="entry name" value="SLR1406 PROTEIN"/>
    <property type="match status" value="1"/>
</dbReference>
<accession>A0A7X0S0C2</accession>
<dbReference type="InterPro" id="IPR052517">
    <property type="entry name" value="GlcG_carb_metab_protein"/>
</dbReference>
<dbReference type="InterPro" id="IPR038084">
    <property type="entry name" value="PduO/GlcC-like_sf"/>
</dbReference>
<dbReference type="Proteomes" id="UP000547209">
    <property type="component" value="Unassembled WGS sequence"/>
</dbReference>
<dbReference type="AlphaFoldDB" id="A0A7X0S0C2"/>
<dbReference type="InterPro" id="IPR005624">
    <property type="entry name" value="PduO/GlcC-like"/>
</dbReference>
<dbReference type="SUPFAM" id="SSF143744">
    <property type="entry name" value="GlcG-like"/>
    <property type="match status" value="1"/>
</dbReference>
<comment type="caution">
    <text evidence="1">The sequence shown here is derived from an EMBL/GenBank/DDBJ whole genome shotgun (WGS) entry which is preliminary data.</text>
</comment>
<protein>
    <submittedName>
        <fullName evidence="1">Heme-binding protein</fullName>
    </submittedName>
</protein>
<keyword evidence="2" id="KW-1185">Reference proteome</keyword>
<name>A0A7X0S0C2_9BACL</name>
<evidence type="ECO:0000313" key="2">
    <source>
        <dbReference type="Proteomes" id="UP000547209"/>
    </source>
</evidence>
<sequence length="157" mass="16023">MKPAWKLELAEARLMIEAAIRVSEAEGARETICVADDGGCVIALARMDGARRTGPELAIAKAFTASGHKRSTHLLGEPGGPAAAGGEAFGIHAMFPGRFAIFVGGFPIVVNGEVVGGIGVSGGTGDQDKAAGLAALNALQEGLGPSYRVLTELDIRL</sequence>
<dbReference type="RefSeq" id="WP_185673188.1">
    <property type="nucleotide sequence ID" value="NZ_JACJVP010000071.1"/>
</dbReference>
<dbReference type="EMBL" id="JACJVP010000071">
    <property type="protein sequence ID" value="MBB6675334.1"/>
    <property type="molecule type" value="Genomic_DNA"/>
</dbReference>
<proteinExistence type="predicted"/>
<dbReference type="Pfam" id="PF03928">
    <property type="entry name" value="HbpS-like"/>
    <property type="match status" value="1"/>
</dbReference>
<organism evidence="1 2">
    <name type="scientific">Cohnella nanjingensis</name>
    <dbReference type="NCBI Taxonomy" id="1387779"/>
    <lineage>
        <taxon>Bacteria</taxon>
        <taxon>Bacillati</taxon>
        <taxon>Bacillota</taxon>
        <taxon>Bacilli</taxon>
        <taxon>Bacillales</taxon>
        <taxon>Paenibacillaceae</taxon>
        <taxon>Cohnella</taxon>
    </lineage>
</organism>
<dbReference type="PANTHER" id="PTHR34309:SF1">
    <property type="entry name" value="PROTEIN GLCG"/>
    <property type="match status" value="1"/>
</dbReference>